<keyword evidence="6 7" id="KW-0066">ATP synthesis</keyword>
<name>A0A1Y3XM06_9ACTN</name>
<dbReference type="InterPro" id="IPR026015">
    <property type="entry name" value="ATP_synth_OSCP/delta_N_sf"/>
</dbReference>
<comment type="similarity">
    <text evidence="7">Belongs to the ATPase delta chain family.</text>
</comment>
<dbReference type="EMBL" id="NFIE01000020">
    <property type="protein sequence ID" value="OUN86555.1"/>
    <property type="molecule type" value="Genomic_DNA"/>
</dbReference>
<organism evidence="8 9">
    <name type="scientific">[Collinsella] massiliensis</name>
    <dbReference type="NCBI Taxonomy" id="1232426"/>
    <lineage>
        <taxon>Bacteria</taxon>
        <taxon>Bacillati</taxon>
        <taxon>Actinomycetota</taxon>
        <taxon>Coriobacteriia</taxon>
        <taxon>Coriobacteriales</taxon>
        <taxon>Coriobacteriaceae</taxon>
        <taxon>Enorma</taxon>
    </lineage>
</organism>
<evidence type="ECO:0000313" key="9">
    <source>
        <dbReference type="Proteomes" id="UP000195781"/>
    </source>
</evidence>
<dbReference type="PANTHER" id="PTHR11910">
    <property type="entry name" value="ATP SYNTHASE DELTA CHAIN"/>
    <property type="match status" value="1"/>
</dbReference>
<protein>
    <recommendedName>
        <fullName evidence="7">ATP synthase subunit delta</fullName>
    </recommendedName>
    <alternativeName>
        <fullName evidence="7">ATP synthase F(1) sector subunit delta</fullName>
    </alternativeName>
    <alternativeName>
        <fullName evidence="7">F-type ATPase subunit delta</fullName>
        <shortName evidence="7">F-ATPase subunit delta</shortName>
    </alternativeName>
</protein>
<comment type="subcellular location">
    <subcellularLocation>
        <location evidence="7">Cell membrane</location>
        <topology evidence="7">Peripheral membrane protein</topology>
    </subcellularLocation>
    <subcellularLocation>
        <location evidence="1">Membrane</location>
    </subcellularLocation>
</comment>
<dbReference type="Pfam" id="PF00213">
    <property type="entry name" value="OSCP"/>
    <property type="match status" value="1"/>
</dbReference>
<keyword evidence="7" id="KW-1003">Cell membrane</keyword>
<dbReference type="Proteomes" id="UP000195781">
    <property type="component" value="Unassembled WGS sequence"/>
</dbReference>
<keyword evidence="7" id="KW-0139">CF(1)</keyword>
<gene>
    <name evidence="7" type="primary">atpH</name>
    <name evidence="8" type="ORF">B5G02_08370</name>
</gene>
<dbReference type="GO" id="GO:0045259">
    <property type="term" value="C:proton-transporting ATP synthase complex"/>
    <property type="evidence" value="ECO:0007669"/>
    <property type="project" value="UniProtKB-KW"/>
</dbReference>
<evidence type="ECO:0000256" key="2">
    <source>
        <dbReference type="ARBA" id="ARBA00022448"/>
    </source>
</evidence>
<dbReference type="SUPFAM" id="SSF47928">
    <property type="entry name" value="N-terminal domain of the delta subunit of the F1F0-ATP synthase"/>
    <property type="match status" value="1"/>
</dbReference>
<comment type="function">
    <text evidence="7">F(1)F(0) ATP synthase produces ATP from ADP in the presence of a proton or sodium gradient. F-type ATPases consist of two structural domains, F(1) containing the extramembraneous catalytic core and F(0) containing the membrane proton channel, linked together by a central stalk and a peripheral stalk. During catalysis, ATP synthesis in the catalytic domain of F(1) is coupled via a rotary mechanism of the central stalk subunits to proton translocation.</text>
</comment>
<dbReference type="AlphaFoldDB" id="A0A1Y3XM06"/>
<dbReference type="GO" id="GO:0046933">
    <property type="term" value="F:proton-transporting ATP synthase activity, rotational mechanism"/>
    <property type="evidence" value="ECO:0007669"/>
    <property type="project" value="UniProtKB-UniRule"/>
</dbReference>
<evidence type="ECO:0000256" key="6">
    <source>
        <dbReference type="ARBA" id="ARBA00023310"/>
    </source>
</evidence>
<keyword evidence="4 7" id="KW-0406">Ion transport</keyword>
<accession>A0A1Y3XM06</accession>
<dbReference type="InterPro" id="IPR000711">
    <property type="entry name" value="ATPase_OSCP/dsu"/>
</dbReference>
<proteinExistence type="inferred from homology"/>
<reference evidence="9" key="1">
    <citation type="submission" date="2017-04" db="EMBL/GenBank/DDBJ databases">
        <title>Function of individual gut microbiota members based on whole genome sequencing of pure cultures obtained from chicken caecum.</title>
        <authorList>
            <person name="Medvecky M."/>
            <person name="Cejkova D."/>
            <person name="Polansky O."/>
            <person name="Karasova D."/>
            <person name="Kubasova T."/>
            <person name="Cizek A."/>
            <person name="Rychlik I."/>
        </authorList>
    </citation>
    <scope>NUCLEOTIDE SEQUENCE [LARGE SCALE GENOMIC DNA]</scope>
    <source>
        <strain evidence="9">An5</strain>
    </source>
</reference>
<evidence type="ECO:0000313" key="8">
    <source>
        <dbReference type="EMBL" id="OUN86555.1"/>
    </source>
</evidence>
<keyword evidence="5 7" id="KW-0472">Membrane</keyword>
<keyword evidence="9" id="KW-1185">Reference proteome</keyword>
<evidence type="ECO:0000256" key="5">
    <source>
        <dbReference type="ARBA" id="ARBA00023136"/>
    </source>
</evidence>
<dbReference type="GO" id="GO:0005886">
    <property type="term" value="C:plasma membrane"/>
    <property type="evidence" value="ECO:0007669"/>
    <property type="project" value="UniProtKB-SubCell"/>
</dbReference>
<evidence type="ECO:0000256" key="3">
    <source>
        <dbReference type="ARBA" id="ARBA00022781"/>
    </source>
</evidence>
<keyword evidence="2 7" id="KW-0813">Transport</keyword>
<evidence type="ECO:0000256" key="4">
    <source>
        <dbReference type="ARBA" id="ARBA00023065"/>
    </source>
</evidence>
<comment type="function">
    <text evidence="7">This protein is part of the stalk that links CF(0) to CF(1). It either transmits conformational changes from CF(0) to CF(1) or is implicated in proton conduction.</text>
</comment>
<sequence>MRVLETYARALLEAAKTEGRVFEDLKHLDAIASSAPEVIEVLRTLVERDQLDLLPKIAETYRAMTEEDADIVGVTVTTAVPLDEDLRADITKQLEGELGTQVFLIERVDPSIIGGIVLEMRGQRRDISVKTQLRAARESLSSVHLDDESHGGETAHV</sequence>
<keyword evidence="3 7" id="KW-0375">Hydrogen ion transport</keyword>
<dbReference type="HAMAP" id="MF_01416">
    <property type="entry name" value="ATP_synth_delta_bact"/>
    <property type="match status" value="1"/>
</dbReference>
<evidence type="ECO:0000256" key="7">
    <source>
        <dbReference type="HAMAP-Rule" id="MF_01416"/>
    </source>
</evidence>
<evidence type="ECO:0000256" key="1">
    <source>
        <dbReference type="ARBA" id="ARBA00004370"/>
    </source>
</evidence>
<dbReference type="RefSeq" id="WP_019240045.1">
    <property type="nucleotide sequence ID" value="NZ_CABKRW010000027.1"/>
</dbReference>
<dbReference type="NCBIfam" id="TIGR01145">
    <property type="entry name" value="ATP_synt_delta"/>
    <property type="match status" value="1"/>
</dbReference>
<dbReference type="OrthoDB" id="3186352at2"/>
<comment type="caution">
    <text evidence="8">The sequence shown here is derived from an EMBL/GenBank/DDBJ whole genome shotgun (WGS) entry which is preliminary data.</text>
</comment>